<keyword evidence="1" id="KW-0472">Membrane</keyword>
<name>A0A395I9N4_ASPHC</name>
<evidence type="ECO:0000313" key="2">
    <source>
        <dbReference type="EMBL" id="RAL16675.1"/>
    </source>
</evidence>
<dbReference type="GeneID" id="37205308"/>
<accession>A0A395I9N4</accession>
<dbReference type="EMBL" id="KZ824268">
    <property type="protein sequence ID" value="RAL16675.1"/>
    <property type="molecule type" value="Genomic_DNA"/>
</dbReference>
<reference evidence="2 3" key="1">
    <citation type="submission" date="2018-02" db="EMBL/GenBank/DDBJ databases">
        <title>The genomes of Aspergillus section Nigri reveals drivers in fungal speciation.</title>
        <authorList>
            <consortium name="DOE Joint Genome Institute"/>
            <person name="Vesth T.C."/>
            <person name="Nybo J."/>
            <person name="Theobald S."/>
            <person name="Brandl J."/>
            <person name="Frisvad J.C."/>
            <person name="Nielsen K.F."/>
            <person name="Lyhne E.K."/>
            <person name="Kogle M.E."/>
            <person name="Kuo A."/>
            <person name="Riley R."/>
            <person name="Clum A."/>
            <person name="Nolan M."/>
            <person name="Lipzen A."/>
            <person name="Salamov A."/>
            <person name="Henrissat B."/>
            <person name="Wiebenga A."/>
            <person name="De vries R.P."/>
            <person name="Grigoriev I.V."/>
            <person name="Mortensen U.H."/>
            <person name="Andersen M.R."/>
            <person name="Baker S.E."/>
        </authorList>
    </citation>
    <scope>NUCLEOTIDE SEQUENCE [LARGE SCALE GENOMIC DNA]</scope>
    <source>
        <strain evidence="2 3">CBS 101889</strain>
    </source>
</reference>
<dbReference type="AlphaFoldDB" id="A0A395I9N4"/>
<sequence>MVSAGRTTVRIASYPRTWDTVAVVAPRTTGQEARHAYLSLSLHPTHSLLRPVLTRRLRLSVTMHFLYLISFQLIGIYLRFQRTYMCVCVYVRMCGVNTKIRSFPSTGLLLSLSLPPCLLFDLPSADLTGEKSYRGKSGSLIVSIQKVSRYP</sequence>
<dbReference type="Proteomes" id="UP000248961">
    <property type="component" value="Unassembled WGS sequence"/>
</dbReference>
<gene>
    <name evidence="2" type="ORF">BO97DRAFT_72444</name>
</gene>
<dbReference type="RefSeq" id="XP_025555829.1">
    <property type="nucleotide sequence ID" value="XM_025701019.1"/>
</dbReference>
<proteinExistence type="predicted"/>
<dbReference type="VEuPathDB" id="FungiDB:BO97DRAFT_72444"/>
<protein>
    <submittedName>
        <fullName evidence="2">Uncharacterized protein</fullName>
    </submittedName>
</protein>
<organism evidence="2 3">
    <name type="scientific">Aspergillus homomorphus (strain CBS 101889)</name>
    <dbReference type="NCBI Taxonomy" id="1450537"/>
    <lineage>
        <taxon>Eukaryota</taxon>
        <taxon>Fungi</taxon>
        <taxon>Dikarya</taxon>
        <taxon>Ascomycota</taxon>
        <taxon>Pezizomycotina</taxon>
        <taxon>Eurotiomycetes</taxon>
        <taxon>Eurotiomycetidae</taxon>
        <taxon>Eurotiales</taxon>
        <taxon>Aspergillaceae</taxon>
        <taxon>Aspergillus</taxon>
        <taxon>Aspergillus subgen. Circumdati</taxon>
    </lineage>
</organism>
<keyword evidence="3" id="KW-1185">Reference proteome</keyword>
<keyword evidence="1" id="KW-0812">Transmembrane</keyword>
<evidence type="ECO:0000313" key="3">
    <source>
        <dbReference type="Proteomes" id="UP000248961"/>
    </source>
</evidence>
<feature type="transmembrane region" description="Helical" evidence="1">
    <location>
        <begin position="57"/>
        <end position="78"/>
    </location>
</feature>
<evidence type="ECO:0000256" key="1">
    <source>
        <dbReference type="SAM" id="Phobius"/>
    </source>
</evidence>
<keyword evidence="1" id="KW-1133">Transmembrane helix</keyword>